<feature type="transmembrane region" description="Helical" evidence="2">
    <location>
        <begin position="154"/>
        <end position="172"/>
    </location>
</feature>
<dbReference type="GeneID" id="27904797"/>
<proteinExistence type="predicted"/>
<gene>
    <name evidence="3" type="ORF">SEPMUDRAFT_156167</name>
</gene>
<dbReference type="InterPro" id="IPR021514">
    <property type="entry name" value="DUF3176"/>
</dbReference>
<reference evidence="3 4" key="1">
    <citation type="journal article" date="2012" name="PLoS Pathog.">
        <title>Diverse lifestyles and strategies of plant pathogenesis encoded in the genomes of eighteen Dothideomycetes fungi.</title>
        <authorList>
            <person name="Ohm R.A."/>
            <person name="Feau N."/>
            <person name="Henrissat B."/>
            <person name="Schoch C.L."/>
            <person name="Horwitz B.A."/>
            <person name="Barry K.W."/>
            <person name="Condon B.J."/>
            <person name="Copeland A.C."/>
            <person name="Dhillon B."/>
            <person name="Glaser F."/>
            <person name="Hesse C.N."/>
            <person name="Kosti I."/>
            <person name="LaButti K."/>
            <person name="Lindquist E.A."/>
            <person name="Lucas S."/>
            <person name="Salamov A.A."/>
            <person name="Bradshaw R.E."/>
            <person name="Ciuffetti L."/>
            <person name="Hamelin R.C."/>
            <person name="Kema G.H.J."/>
            <person name="Lawrence C."/>
            <person name="Scott J.A."/>
            <person name="Spatafora J.W."/>
            <person name="Turgeon B.G."/>
            <person name="de Wit P.J.G.M."/>
            <person name="Zhong S."/>
            <person name="Goodwin S.B."/>
            <person name="Grigoriev I.V."/>
        </authorList>
    </citation>
    <scope>NUCLEOTIDE SEQUENCE [LARGE SCALE GENOMIC DNA]</scope>
    <source>
        <strain evidence="3 4">SO2202</strain>
    </source>
</reference>
<protein>
    <submittedName>
        <fullName evidence="3">Uncharacterized protein</fullName>
    </submittedName>
</protein>
<dbReference type="Proteomes" id="UP000016931">
    <property type="component" value="Unassembled WGS sequence"/>
</dbReference>
<dbReference type="OMA" id="ANMSDEW"/>
<evidence type="ECO:0000256" key="1">
    <source>
        <dbReference type="SAM" id="MobiDB-lite"/>
    </source>
</evidence>
<dbReference type="PANTHER" id="PTHR37576">
    <property type="entry name" value="DEFECT AT LOW TEMPERATURE PROTEIN 1"/>
    <property type="match status" value="1"/>
</dbReference>
<dbReference type="EMBL" id="KB456264">
    <property type="protein sequence ID" value="EMF12442.1"/>
    <property type="molecule type" value="Genomic_DNA"/>
</dbReference>
<keyword evidence="2" id="KW-1133">Transmembrane helix</keyword>
<dbReference type="RefSeq" id="XP_016760563.1">
    <property type="nucleotide sequence ID" value="XM_016907660.1"/>
</dbReference>
<organism evidence="3 4">
    <name type="scientific">Sphaerulina musiva (strain SO2202)</name>
    <name type="common">Poplar stem canker fungus</name>
    <name type="synonym">Septoria musiva</name>
    <dbReference type="NCBI Taxonomy" id="692275"/>
    <lineage>
        <taxon>Eukaryota</taxon>
        <taxon>Fungi</taxon>
        <taxon>Dikarya</taxon>
        <taxon>Ascomycota</taxon>
        <taxon>Pezizomycotina</taxon>
        <taxon>Dothideomycetes</taxon>
        <taxon>Dothideomycetidae</taxon>
        <taxon>Mycosphaerellales</taxon>
        <taxon>Mycosphaerellaceae</taxon>
        <taxon>Sphaerulina</taxon>
    </lineage>
</organism>
<sequence>MPPLSRRRTSLSESKTDGSAQASSERKGLVSQIRSLSMQQNEEQPAWIPTWMRLLPLIGIGSLLVATSCVVASMALLVGSDGQSTETWPWSPSVFLAMFAAVCNTTVQFALAQAAPLAWWYYASRGNTLQQLHTHWEASQGFFRAVMNARHAKLVALATILSALLVIDGPLLQKASSVVSKTQTKPATLQILLSPELPAGWSGIRDSNGIEPSEAANQVLNEDLANSTVSGNISGCTGKCLAAVRGPGMLVQNCTTKTWPITPEMLSNSSSTWGSGYKPRKISPKPVFAVQLYESSLRPNFTGPEEIELLVGIANFTNCSGHYDEVICTLVPAILEYDIIIKHDIVDQSTLRSGKFLSVANNSFINSSEPIVPLAFTSFAAFLDPQFFSNASLGPSDKSADRAGNISVPLQDTFNVFSLNHALHTEVCESAFRDPTEDILARFNTIMFRAGLQSAASTAANNTNNSTTPPPLTFNQTIPANQTLTLNVFHSDLKWFGAAALIEFLAILAVGPIFYGYWTLGIKISMSPLETAKAFGAPLMGNVNSATGCHGIVKRMGGVRVRFGAVADGEVGEEEMGREGEGEERPMPVSARLAIEEWERVVVPVGGMRFNS</sequence>
<evidence type="ECO:0000313" key="4">
    <source>
        <dbReference type="Proteomes" id="UP000016931"/>
    </source>
</evidence>
<dbReference type="Pfam" id="PF11374">
    <property type="entry name" value="DUF3176"/>
    <property type="match status" value="1"/>
</dbReference>
<keyword evidence="4" id="KW-1185">Reference proteome</keyword>
<name>M3AY77_SPHMS</name>
<dbReference type="HOGENOM" id="CLU_020821_0_0_1"/>
<dbReference type="AlphaFoldDB" id="M3AY77"/>
<feature type="transmembrane region" description="Helical" evidence="2">
    <location>
        <begin position="54"/>
        <end position="78"/>
    </location>
</feature>
<feature type="transmembrane region" description="Helical" evidence="2">
    <location>
        <begin position="98"/>
        <end position="122"/>
    </location>
</feature>
<evidence type="ECO:0000313" key="3">
    <source>
        <dbReference type="EMBL" id="EMF12442.1"/>
    </source>
</evidence>
<keyword evidence="2" id="KW-0812">Transmembrane</keyword>
<accession>M3AY77</accession>
<keyword evidence="2" id="KW-0472">Membrane</keyword>
<feature type="compositionally biased region" description="Polar residues" evidence="1">
    <location>
        <begin position="11"/>
        <end position="23"/>
    </location>
</feature>
<dbReference type="eggNOG" id="ENOG502ST88">
    <property type="taxonomic scope" value="Eukaryota"/>
</dbReference>
<dbReference type="OrthoDB" id="5357734at2759"/>
<dbReference type="PANTHER" id="PTHR37576:SF2">
    <property type="entry name" value="DEFECT AT LOW TEMPERATURE PROTEIN 1"/>
    <property type="match status" value="1"/>
</dbReference>
<feature type="region of interest" description="Disordered" evidence="1">
    <location>
        <begin position="1"/>
        <end position="27"/>
    </location>
</feature>
<feature type="transmembrane region" description="Helical" evidence="2">
    <location>
        <begin position="495"/>
        <end position="518"/>
    </location>
</feature>
<dbReference type="STRING" id="692275.M3AY77"/>
<evidence type="ECO:0000256" key="2">
    <source>
        <dbReference type="SAM" id="Phobius"/>
    </source>
</evidence>